<evidence type="ECO:0000256" key="5">
    <source>
        <dbReference type="PROSITE-ProRule" id="PRU00175"/>
    </source>
</evidence>
<keyword evidence="4" id="KW-0539">Nucleus</keyword>
<sequence length="1015" mass="115799">MEGNETLPDHLRCKRTDGRQWRCNRRVMEDNKLCEIHYIQGRHRQNKEKVPDSLKLERKKPNKKPQNLHSQLHNLEIRAKKIVKKSKKSKRKRCVSEALDEALKKMKLKRGDLQLELIRVFLKRQVEKKKEREFERDNERELRRKLPNGVLEISSSPSPNKFNNVGCYNVKLGLNSCSNLFSRRSFRSKNIERFPFDTMQAMPPAQSVGNLKKGKRKKCHCCRRSNQWGLTKCSSSQKHFFCRDCIGRYVDKQEVKMACPVCRGTCICRACSKKQSKDDEHEELYRDKNKVEKIQLLHYLICRLLPVLEQVNREQSIELDIEAKITGKMPSEVKIQQAELGWQTIICCNCKNSIVDFHRSCTNCSYTLCLSCCWEFCRGRLPGGIKAFQFKYPSTRKCGTSEGELLSEMKQTSISRKSSGRAHIVSPMLLQKWKACADGSISCPPGALGGCGDSLLDLRCVLPFSWTKELEVIAEEIVCSYDYPETSDASSCCSLCGGTDYKAGGIKLLQEVARRKNSNDNFLYCPTMKSLHEENLEHFQKHWGKGHPVIVRNVVQNSLDLSWDPLIMFCTYLEKSSAKSQSDKETVKATNCLDWCEVEIGMKQVFMGSLEGQTHANMKREMLKLKAWLSSHLFQEQFPAHYAEIMHSLPLQEYMNPISGILNLDVKLPQEMRRSDLGPCIYISYAGPDELMQADFVTKLCYESYDMVNILAHATDVPASTEQLTNIKKSIKSHKVQDNKESTTNITDQKITNDAKGKSSSQSEVTEESSLQDMVGEGLHLANGTAKVSVRSCDSLKNCALSAEDGNMSHSSDHDSEFDFEATIHCSGIIQSSGDSDDQNFDDDIESCSCSGENLVADSCGAQWDIFRRQDVPKLLEYLKRHSNEFSYTHCPPKHVVHPILDREFFLDAYHKLRLKQEFDIEPWTFEQHLGEAVIIPAGCPYQTRKLKSSVNVALDFISPENAAECINLNDELRLLPLRHKAKEKMFEVKKMSLYGVSAAIEEIRNLTHAELGRQ</sequence>
<feature type="domain" description="PI-PLC Y-box" evidence="8">
    <location>
        <begin position="124"/>
        <end position="176"/>
    </location>
</feature>
<dbReference type="GO" id="GO:0008270">
    <property type="term" value="F:zinc ion binding"/>
    <property type="evidence" value="ECO:0007669"/>
    <property type="project" value="UniProtKB-KW"/>
</dbReference>
<evidence type="ECO:0000313" key="12">
    <source>
        <dbReference type="EMBL" id="CAK9181298.1"/>
    </source>
</evidence>
<evidence type="ECO:0000256" key="1">
    <source>
        <dbReference type="ARBA" id="ARBA00004123"/>
    </source>
</evidence>
<dbReference type="PROSITE" id="PS50089">
    <property type="entry name" value="ZF_RING_2"/>
    <property type="match status" value="1"/>
</dbReference>
<protein>
    <recommendedName>
        <fullName evidence="14">Lysine-specific demethylase JMJ25</fullName>
    </recommendedName>
</protein>
<keyword evidence="13" id="KW-1185">Reference proteome</keyword>
<dbReference type="EMBL" id="CAUOFW020007980">
    <property type="protein sequence ID" value="CAK9181298.1"/>
    <property type="molecule type" value="Genomic_DNA"/>
</dbReference>
<dbReference type="Proteomes" id="UP001642360">
    <property type="component" value="Unassembled WGS sequence"/>
</dbReference>
<dbReference type="PROSITE" id="PS51184">
    <property type="entry name" value="JMJC"/>
    <property type="match status" value="1"/>
</dbReference>
<evidence type="ECO:0000259" key="8">
    <source>
        <dbReference type="PROSITE" id="PS50008"/>
    </source>
</evidence>
<comment type="subcellular location">
    <subcellularLocation>
        <location evidence="1">Nucleus</location>
    </subcellularLocation>
</comment>
<dbReference type="InterPro" id="IPR045109">
    <property type="entry name" value="LSDs-like"/>
</dbReference>
<feature type="domain" description="WRC" evidence="11">
    <location>
        <begin position="7"/>
        <end position="51"/>
    </location>
</feature>
<dbReference type="InterPro" id="IPR001711">
    <property type="entry name" value="PLipase_C_Pinositol-sp_Y"/>
</dbReference>
<feature type="domain" description="JmjC" evidence="10">
    <location>
        <begin position="657"/>
        <end position="974"/>
    </location>
</feature>
<gene>
    <name evidence="12" type="ORF">ILEXP_LOCUS51350</name>
</gene>
<evidence type="ECO:0000256" key="7">
    <source>
        <dbReference type="SAM" id="MobiDB-lite"/>
    </source>
</evidence>
<dbReference type="PROSITE" id="PS51667">
    <property type="entry name" value="WRC"/>
    <property type="match status" value="1"/>
</dbReference>
<dbReference type="GO" id="GO:0005634">
    <property type="term" value="C:nucleus"/>
    <property type="evidence" value="ECO:0007669"/>
    <property type="project" value="UniProtKB-SubCell"/>
</dbReference>
<evidence type="ECO:0000259" key="9">
    <source>
        <dbReference type="PROSITE" id="PS50089"/>
    </source>
</evidence>
<dbReference type="InterPro" id="IPR001841">
    <property type="entry name" value="Znf_RING"/>
</dbReference>
<dbReference type="InterPro" id="IPR014977">
    <property type="entry name" value="WRC_dom"/>
</dbReference>
<dbReference type="PROSITE" id="PS50008">
    <property type="entry name" value="PIPLC_Y_DOMAIN"/>
    <property type="match status" value="1"/>
</dbReference>
<keyword evidence="3" id="KW-0479">Metal-binding</keyword>
<dbReference type="SUPFAM" id="SSF51197">
    <property type="entry name" value="Clavaminate synthase-like"/>
    <property type="match status" value="1"/>
</dbReference>
<dbReference type="Gene3D" id="2.60.120.650">
    <property type="entry name" value="Cupin"/>
    <property type="match status" value="1"/>
</dbReference>
<name>A0ABC8UJY4_9AQUA</name>
<dbReference type="Pfam" id="PF08879">
    <property type="entry name" value="WRC"/>
    <property type="match status" value="1"/>
</dbReference>
<dbReference type="PANTHER" id="PTHR12549">
    <property type="entry name" value="JMJC DOMAIN-CONTAINING HISTONE DEMETHYLATION PROTEIN"/>
    <property type="match status" value="1"/>
</dbReference>
<dbReference type="InterPro" id="IPR003347">
    <property type="entry name" value="JmjC_dom"/>
</dbReference>
<feature type="domain" description="RING-type" evidence="9">
    <location>
        <begin position="219"/>
        <end position="263"/>
    </location>
</feature>
<comment type="caution">
    <text evidence="12">The sequence shown here is derived from an EMBL/GenBank/DDBJ whole genome shotgun (WGS) entry which is preliminary data.</text>
</comment>
<evidence type="ECO:0000313" key="13">
    <source>
        <dbReference type="Proteomes" id="UP001642360"/>
    </source>
</evidence>
<evidence type="ECO:0008006" key="14">
    <source>
        <dbReference type="Google" id="ProtNLM"/>
    </source>
</evidence>
<dbReference type="AlphaFoldDB" id="A0ABC8UJY4"/>
<dbReference type="Pfam" id="PF02373">
    <property type="entry name" value="JmjC"/>
    <property type="match status" value="1"/>
</dbReference>
<comment type="similarity">
    <text evidence="2">Belongs to the JARID1 histone demethylase family.</text>
</comment>
<proteinExistence type="inferred from homology"/>
<comment type="caution">
    <text evidence="6">Lacks conserved residue(s) required for the propagation of feature annotation.</text>
</comment>
<dbReference type="SMART" id="SM00558">
    <property type="entry name" value="JmjC"/>
    <property type="match status" value="1"/>
</dbReference>
<evidence type="ECO:0000256" key="2">
    <source>
        <dbReference type="ARBA" id="ARBA00006801"/>
    </source>
</evidence>
<organism evidence="12 13">
    <name type="scientific">Ilex paraguariensis</name>
    <name type="common">yerba mate</name>
    <dbReference type="NCBI Taxonomy" id="185542"/>
    <lineage>
        <taxon>Eukaryota</taxon>
        <taxon>Viridiplantae</taxon>
        <taxon>Streptophyta</taxon>
        <taxon>Embryophyta</taxon>
        <taxon>Tracheophyta</taxon>
        <taxon>Spermatophyta</taxon>
        <taxon>Magnoliopsida</taxon>
        <taxon>eudicotyledons</taxon>
        <taxon>Gunneridae</taxon>
        <taxon>Pentapetalae</taxon>
        <taxon>asterids</taxon>
        <taxon>campanulids</taxon>
        <taxon>Aquifoliales</taxon>
        <taxon>Aquifoliaceae</taxon>
        <taxon>Ilex</taxon>
    </lineage>
</organism>
<evidence type="ECO:0000259" key="10">
    <source>
        <dbReference type="PROSITE" id="PS51184"/>
    </source>
</evidence>
<feature type="region of interest" description="Disordered" evidence="7">
    <location>
        <begin position="732"/>
        <end position="773"/>
    </location>
</feature>
<evidence type="ECO:0000259" key="11">
    <source>
        <dbReference type="PROSITE" id="PS51667"/>
    </source>
</evidence>
<accession>A0ABC8UJY4</accession>
<dbReference type="PANTHER" id="PTHR12549:SF42">
    <property type="entry name" value="LYSINE-SPECIFIC DEMETHYLASE JMJ28"/>
    <property type="match status" value="1"/>
</dbReference>
<evidence type="ECO:0000256" key="4">
    <source>
        <dbReference type="ARBA" id="ARBA00023242"/>
    </source>
</evidence>
<evidence type="ECO:0000256" key="6">
    <source>
        <dbReference type="PROSITE-ProRule" id="PRU01002"/>
    </source>
</evidence>
<reference evidence="12 13" key="1">
    <citation type="submission" date="2024-02" db="EMBL/GenBank/DDBJ databases">
        <authorList>
            <person name="Vignale AGUSTIN F."/>
            <person name="Sosa J E."/>
            <person name="Modenutti C."/>
        </authorList>
    </citation>
    <scope>NUCLEOTIDE SEQUENCE [LARGE SCALE GENOMIC DNA]</scope>
</reference>
<keyword evidence="5" id="KW-0863">Zinc-finger</keyword>
<keyword evidence="5" id="KW-0862">Zinc</keyword>
<evidence type="ECO:0000256" key="3">
    <source>
        <dbReference type="ARBA" id="ARBA00022723"/>
    </source>
</evidence>